<gene>
    <name evidence="3" type="ORF">SAMN02745729_101472</name>
</gene>
<dbReference type="STRING" id="1122198.SAMN02745729_101472"/>
<protein>
    <submittedName>
        <fullName evidence="3">Putative solute:sodium symporter small subunit</fullName>
    </submittedName>
</protein>
<keyword evidence="1" id="KW-0472">Membrane</keyword>
<evidence type="ECO:0000256" key="1">
    <source>
        <dbReference type="SAM" id="Phobius"/>
    </source>
</evidence>
<dbReference type="Pfam" id="PF13937">
    <property type="entry name" value="DUF4212"/>
    <property type="match status" value="1"/>
</dbReference>
<accession>A0A1H3YG66</accession>
<evidence type="ECO:0000313" key="4">
    <source>
        <dbReference type="Proteomes" id="UP000242469"/>
    </source>
</evidence>
<sequence>MYSGKEGAKASWRENLRISLTGLVICLAALCGCGTVFIDEQHQARLSNTPPDFWFSQQGPAFLMIVLMWAYVFCMSRPRLCLELQE</sequence>
<dbReference type="RefSeq" id="WP_091822456.1">
    <property type="nucleotide sequence ID" value="NZ_FNRJ01000001.1"/>
</dbReference>
<reference evidence="4" key="1">
    <citation type="submission" date="2016-10" db="EMBL/GenBank/DDBJ databases">
        <authorList>
            <person name="Varghese N."/>
            <person name="Submissions S."/>
        </authorList>
    </citation>
    <scope>NUCLEOTIDE SEQUENCE [LARGE SCALE GENOMIC DNA]</scope>
    <source>
        <strain evidence="4">DSM 11526</strain>
    </source>
</reference>
<dbReference type="AlphaFoldDB" id="A0A1H3YG66"/>
<keyword evidence="1" id="KW-1133">Transmembrane helix</keyword>
<dbReference type="PROSITE" id="PS51257">
    <property type="entry name" value="PROKAR_LIPOPROTEIN"/>
    <property type="match status" value="1"/>
</dbReference>
<feature type="transmembrane region" description="Helical" evidence="1">
    <location>
        <begin position="20"/>
        <end position="38"/>
    </location>
</feature>
<dbReference type="InterPro" id="IPR019886">
    <property type="entry name" value="Na_symporter_ssu"/>
</dbReference>
<name>A0A1H3YG66_9GAMM</name>
<keyword evidence="4" id="KW-1185">Reference proteome</keyword>
<feature type="transmembrane region" description="Helical" evidence="1">
    <location>
        <begin position="58"/>
        <end position="76"/>
    </location>
</feature>
<evidence type="ECO:0000313" key="3">
    <source>
        <dbReference type="EMBL" id="SEA10553.1"/>
    </source>
</evidence>
<organism evidence="3 4">
    <name type="scientific">Marinobacterium iners DSM 11526</name>
    <dbReference type="NCBI Taxonomy" id="1122198"/>
    <lineage>
        <taxon>Bacteria</taxon>
        <taxon>Pseudomonadati</taxon>
        <taxon>Pseudomonadota</taxon>
        <taxon>Gammaproteobacteria</taxon>
        <taxon>Oceanospirillales</taxon>
        <taxon>Oceanospirillaceae</taxon>
        <taxon>Marinobacterium</taxon>
    </lineage>
</organism>
<feature type="domain" description="Sodium symporter small subunit" evidence="2">
    <location>
        <begin position="9"/>
        <end position="77"/>
    </location>
</feature>
<keyword evidence="1" id="KW-0812">Transmembrane</keyword>
<evidence type="ECO:0000259" key="2">
    <source>
        <dbReference type="Pfam" id="PF13937"/>
    </source>
</evidence>
<proteinExistence type="predicted"/>
<dbReference type="EMBL" id="FNRJ01000001">
    <property type="protein sequence ID" value="SEA10553.1"/>
    <property type="molecule type" value="Genomic_DNA"/>
</dbReference>
<dbReference type="Proteomes" id="UP000242469">
    <property type="component" value="Unassembled WGS sequence"/>
</dbReference>
<dbReference type="NCBIfam" id="TIGR03647">
    <property type="entry name" value="Na_symport_sm"/>
    <property type="match status" value="1"/>
</dbReference>